<dbReference type="Pfam" id="PF00702">
    <property type="entry name" value="Hydrolase"/>
    <property type="match status" value="1"/>
</dbReference>
<dbReference type="Proteomes" id="UP000061569">
    <property type="component" value="Chromosome"/>
</dbReference>
<dbReference type="InterPro" id="IPR006439">
    <property type="entry name" value="HAD-SF_hydro_IA"/>
</dbReference>
<dbReference type="SUPFAM" id="SSF56784">
    <property type="entry name" value="HAD-like"/>
    <property type="match status" value="1"/>
</dbReference>
<dbReference type="PANTHER" id="PTHR43434">
    <property type="entry name" value="PHOSPHOGLYCOLATE PHOSPHATASE"/>
    <property type="match status" value="1"/>
</dbReference>
<evidence type="ECO:0000313" key="2">
    <source>
        <dbReference type="Proteomes" id="UP000061569"/>
    </source>
</evidence>
<dbReference type="STRING" id="69.GLE_5190"/>
<name>A0A0S2DQ03_LYSEN</name>
<dbReference type="InterPro" id="IPR036412">
    <property type="entry name" value="HAD-like_sf"/>
</dbReference>
<dbReference type="GO" id="GO:0008967">
    <property type="term" value="F:phosphoglycolate phosphatase activity"/>
    <property type="evidence" value="ECO:0007669"/>
    <property type="project" value="TreeGrafter"/>
</dbReference>
<dbReference type="SFLD" id="SFLDG01129">
    <property type="entry name" value="C1.5:_HAD__Beta-PGM__Phosphata"/>
    <property type="match status" value="1"/>
</dbReference>
<dbReference type="InterPro" id="IPR050155">
    <property type="entry name" value="HAD-like_hydrolase_sf"/>
</dbReference>
<gene>
    <name evidence="1" type="ORF">GLE_5190</name>
</gene>
<dbReference type="Gene3D" id="3.40.50.1000">
    <property type="entry name" value="HAD superfamily/HAD-like"/>
    <property type="match status" value="1"/>
</dbReference>
<dbReference type="SFLD" id="SFLDS00003">
    <property type="entry name" value="Haloacid_Dehalogenase"/>
    <property type="match status" value="1"/>
</dbReference>
<evidence type="ECO:0000313" key="1">
    <source>
        <dbReference type="EMBL" id="ALN60531.1"/>
    </source>
</evidence>
<dbReference type="GO" id="GO:0005829">
    <property type="term" value="C:cytosol"/>
    <property type="evidence" value="ECO:0007669"/>
    <property type="project" value="TreeGrafter"/>
</dbReference>
<dbReference type="PATRIC" id="fig|69.6.peg.5110"/>
<reference evidence="1 2" key="1">
    <citation type="submission" date="2015-11" db="EMBL/GenBank/DDBJ databases">
        <title>Genome sequences of Lysobacter enzymogenes strain C3 and Lysobacter antibioticus ATCC 29479.</title>
        <authorList>
            <person name="Kobayashi D.Y."/>
        </authorList>
    </citation>
    <scope>NUCLEOTIDE SEQUENCE [LARGE SCALE GENOMIC DNA]</scope>
    <source>
        <strain evidence="1 2">C3</strain>
    </source>
</reference>
<dbReference type="NCBIfam" id="TIGR01509">
    <property type="entry name" value="HAD-SF-IA-v3"/>
    <property type="match status" value="1"/>
</dbReference>
<dbReference type="InterPro" id="IPR023198">
    <property type="entry name" value="PGP-like_dom2"/>
</dbReference>
<dbReference type="SFLD" id="SFLDG01135">
    <property type="entry name" value="C1.5.6:_HAD__Beta-PGM__Phospha"/>
    <property type="match status" value="1"/>
</dbReference>
<dbReference type="OrthoDB" id="9776368at2"/>
<dbReference type="Gene3D" id="1.10.150.240">
    <property type="entry name" value="Putative phosphatase, domain 2"/>
    <property type="match status" value="1"/>
</dbReference>
<dbReference type="PANTHER" id="PTHR43434:SF16">
    <property type="entry name" value="BLL8046 PROTEIN"/>
    <property type="match status" value="1"/>
</dbReference>
<protein>
    <submittedName>
        <fullName evidence="1">HAD-superfamily hydrolase, subfamily IA, variant 3</fullName>
    </submittedName>
</protein>
<dbReference type="RefSeq" id="WP_057949621.1">
    <property type="nucleotide sequence ID" value="NZ_CP067396.1"/>
</dbReference>
<dbReference type="NCBIfam" id="TIGR01549">
    <property type="entry name" value="HAD-SF-IA-v1"/>
    <property type="match status" value="1"/>
</dbReference>
<dbReference type="KEGG" id="lez:GLE_5190"/>
<sequence length="226" mass="24748">MPAPIRTTFLFDLDGTLVDSVYQHVLAWKQALDADGIPLSVWRIHRKIGMSGGLFTNILLRETGIDITPERVERLHKLHAQAYAAQATQIRPLPGAVELLAYLTDNGIPWAIATSGRMETARHNLVALGVDPERNVVITRDMVRYAKPDPDLFLAAADKLGADIEHSVVVGDSIWDLLAARRARALGVGLLSGGYGQDELERAGGFRVYEDPADLLKHIDEVAARA</sequence>
<keyword evidence="1" id="KW-0378">Hydrolase</keyword>
<accession>A0A0S2DQ03</accession>
<dbReference type="InterPro" id="IPR023214">
    <property type="entry name" value="HAD_sf"/>
</dbReference>
<dbReference type="GO" id="GO:0006281">
    <property type="term" value="P:DNA repair"/>
    <property type="evidence" value="ECO:0007669"/>
    <property type="project" value="TreeGrafter"/>
</dbReference>
<organism evidence="1 2">
    <name type="scientific">Lysobacter enzymogenes</name>
    <dbReference type="NCBI Taxonomy" id="69"/>
    <lineage>
        <taxon>Bacteria</taxon>
        <taxon>Pseudomonadati</taxon>
        <taxon>Pseudomonadota</taxon>
        <taxon>Gammaproteobacteria</taxon>
        <taxon>Lysobacterales</taxon>
        <taxon>Lysobacteraceae</taxon>
        <taxon>Lysobacter</taxon>
    </lineage>
</organism>
<dbReference type="EMBL" id="CP013140">
    <property type="protein sequence ID" value="ALN60531.1"/>
    <property type="molecule type" value="Genomic_DNA"/>
</dbReference>
<dbReference type="AlphaFoldDB" id="A0A0S2DQ03"/>
<proteinExistence type="predicted"/>